<proteinExistence type="inferred from homology"/>
<organism evidence="2 3">
    <name type="scientific">Acer yangbiense</name>
    <dbReference type="NCBI Taxonomy" id="1000413"/>
    <lineage>
        <taxon>Eukaryota</taxon>
        <taxon>Viridiplantae</taxon>
        <taxon>Streptophyta</taxon>
        <taxon>Embryophyta</taxon>
        <taxon>Tracheophyta</taxon>
        <taxon>Spermatophyta</taxon>
        <taxon>Magnoliopsida</taxon>
        <taxon>eudicotyledons</taxon>
        <taxon>Gunneridae</taxon>
        <taxon>Pentapetalae</taxon>
        <taxon>rosids</taxon>
        <taxon>malvids</taxon>
        <taxon>Sapindales</taxon>
        <taxon>Sapindaceae</taxon>
        <taxon>Hippocastanoideae</taxon>
        <taxon>Acereae</taxon>
        <taxon>Acer</taxon>
    </lineage>
</organism>
<evidence type="ECO:0000256" key="1">
    <source>
        <dbReference type="ARBA" id="ARBA00008668"/>
    </source>
</evidence>
<comment type="caution">
    <text evidence="2">The sequence shown here is derived from an EMBL/GenBank/DDBJ whole genome shotgun (WGS) entry which is preliminary data.</text>
</comment>
<dbReference type="PANTHER" id="PTHR45650:SF9">
    <property type="entry name" value="SGNH HYDROLASE-TYPE ESTERASE DOMAIN-CONTAINING PROTEIN"/>
    <property type="match status" value="1"/>
</dbReference>
<protein>
    <submittedName>
        <fullName evidence="2">Uncharacterized protein</fullName>
    </submittedName>
</protein>
<name>A0A5C7H3U6_9ROSI</name>
<accession>A0A5C7H3U6</accession>
<dbReference type="PANTHER" id="PTHR45650">
    <property type="entry name" value="GDSL-LIKE LIPASE/ACYLHYDROLASE-RELATED"/>
    <property type="match status" value="1"/>
</dbReference>
<sequence length="110" mass="12074">MAPMDLLCVDFINNAVQLFNAKLGLNNENMIKSASDISGLKITNVPCCNVTNTFICIPNQSPCPNRNDYVFWISVPSEASDVITTRRAYTALLPNATHPFDIRTLAAAQL</sequence>
<comment type="similarity">
    <text evidence="1">Belongs to the 'GDSL' lipolytic enzyme family.</text>
</comment>
<dbReference type="EMBL" id="VAHF01000011">
    <property type="protein sequence ID" value="TXG51577.1"/>
    <property type="molecule type" value="Genomic_DNA"/>
</dbReference>
<dbReference type="OrthoDB" id="1683520at2759"/>
<keyword evidence="3" id="KW-1185">Reference proteome</keyword>
<gene>
    <name evidence="2" type="ORF">EZV62_024101</name>
</gene>
<reference evidence="3" key="1">
    <citation type="journal article" date="2019" name="Gigascience">
        <title>De novo genome assembly of the endangered Acer yangbiense, a plant species with extremely small populations endemic to Yunnan Province, China.</title>
        <authorList>
            <person name="Yang J."/>
            <person name="Wariss H.M."/>
            <person name="Tao L."/>
            <person name="Zhang R."/>
            <person name="Yun Q."/>
            <person name="Hollingsworth P."/>
            <person name="Dao Z."/>
            <person name="Luo G."/>
            <person name="Guo H."/>
            <person name="Ma Y."/>
            <person name="Sun W."/>
        </authorList>
    </citation>
    <scope>NUCLEOTIDE SEQUENCE [LARGE SCALE GENOMIC DNA]</scope>
    <source>
        <strain evidence="3">cv. Malutang</strain>
    </source>
</reference>
<dbReference type="Proteomes" id="UP000323000">
    <property type="component" value="Chromosome 11"/>
</dbReference>
<evidence type="ECO:0000313" key="2">
    <source>
        <dbReference type="EMBL" id="TXG51577.1"/>
    </source>
</evidence>
<dbReference type="InterPro" id="IPR051238">
    <property type="entry name" value="GDSL_esterase/lipase"/>
</dbReference>
<evidence type="ECO:0000313" key="3">
    <source>
        <dbReference type="Proteomes" id="UP000323000"/>
    </source>
</evidence>
<dbReference type="AlphaFoldDB" id="A0A5C7H3U6"/>